<dbReference type="InterPro" id="IPR018236">
    <property type="entry name" value="SAICAR_synthetase_CS"/>
</dbReference>
<dbReference type="PROSITE" id="PS01058">
    <property type="entry name" value="SAICAR_SYNTHETASE_2"/>
    <property type="match status" value="1"/>
</dbReference>
<dbReference type="PANTHER" id="PTHR43700:SF1">
    <property type="entry name" value="PHOSPHORIBOSYLAMINOIMIDAZOLE-SUCCINOCARBOXAMIDE SYNTHASE"/>
    <property type="match status" value="1"/>
</dbReference>
<name>A0A6M1SAM5_9HYPH</name>
<dbReference type="PROSITE" id="PS01057">
    <property type="entry name" value="SAICAR_SYNTHETASE_1"/>
    <property type="match status" value="1"/>
</dbReference>
<evidence type="ECO:0000259" key="9">
    <source>
        <dbReference type="Pfam" id="PF01259"/>
    </source>
</evidence>
<dbReference type="NCBIfam" id="NF010568">
    <property type="entry name" value="PRK13961.1"/>
    <property type="match status" value="1"/>
</dbReference>
<sequence length="316" mass="36001">MRILSEAHFPELPNYYRGKVRENYDLPDRRRIIISTDRLSAFDRILTCIPYKGQVLTQTARYWFEQTKDICPNHVLDYPDPNVVIGKRLDILPVEMVVRGYLAGTTGTSILTLYKKGQRTMYGTTLPDGMRDNQALPQAIITPTSKAFDGGHDEPLTPEQIISEGLLTQSQWDTVSAYALALFARGQKLAGERGLILVDTKYEFGTDAEGNILLADEIHTPDSSRYWIAESYPASFESGKRPESFDKDFVRAWVAERCDPYKDDIPEIPRELVEQTSKVYIKAYEAITGETFTPDDRGETPRDRVKDNLAAYFPRR</sequence>
<evidence type="ECO:0000256" key="5">
    <source>
        <dbReference type="ARBA" id="ARBA00022755"/>
    </source>
</evidence>
<gene>
    <name evidence="8" type="primary">purC</name>
    <name evidence="10" type="ORF">G6N76_21540</name>
</gene>
<dbReference type="EC" id="6.3.2.6" evidence="8"/>
<dbReference type="EMBL" id="JAAKZH010000009">
    <property type="protein sequence ID" value="NGO66250.1"/>
    <property type="molecule type" value="Genomic_DNA"/>
</dbReference>
<feature type="domain" description="SAICAR synthetase/ADE2 N-terminal" evidence="9">
    <location>
        <begin position="15"/>
        <end position="266"/>
    </location>
</feature>
<dbReference type="CDD" id="cd01414">
    <property type="entry name" value="SAICAR_synt_Sc"/>
    <property type="match status" value="1"/>
</dbReference>
<dbReference type="PANTHER" id="PTHR43700">
    <property type="entry name" value="PHOSPHORIBOSYLAMINOIMIDAZOLE-SUCCINOCARBOXAMIDE SYNTHASE"/>
    <property type="match status" value="1"/>
</dbReference>
<reference evidence="10 11" key="1">
    <citation type="submission" date="2020-02" db="EMBL/GenBank/DDBJ databases">
        <title>Genome sequence of the type strain CCBAU10050 of Rhizobium daejeonense.</title>
        <authorList>
            <person name="Gao J."/>
            <person name="Sun J."/>
        </authorList>
    </citation>
    <scope>NUCLEOTIDE SEQUENCE [LARGE SCALE GENOMIC DNA]</scope>
    <source>
        <strain evidence="10 11">CCBAU10050</strain>
    </source>
</reference>
<evidence type="ECO:0000256" key="2">
    <source>
        <dbReference type="ARBA" id="ARBA00010190"/>
    </source>
</evidence>
<comment type="pathway">
    <text evidence="1 8">Purine metabolism; IMP biosynthesis via de novo pathway; 5-amino-1-(5-phospho-D-ribosyl)imidazole-4-carboxamide from 5-amino-1-(5-phospho-D-ribosyl)imidazole-4-carboxylate: step 1/2.</text>
</comment>
<dbReference type="UniPathway" id="UPA00074">
    <property type="reaction ID" value="UER00131"/>
</dbReference>
<dbReference type="GO" id="GO:0006189">
    <property type="term" value="P:'de novo' IMP biosynthetic process"/>
    <property type="evidence" value="ECO:0007669"/>
    <property type="project" value="UniProtKB-UniRule"/>
</dbReference>
<keyword evidence="6 8" id="KW-0067">ATP-binding</keyword>
<comment type="catalytic activity">
    <reaction evidence="7 8">
        <text>5-amino-1-(5-phospho-D-ribosyl)imidazole-4-carboxylate + L-aspartate + ATP = (2S)-2-[5-amino-1-(5-phospho-beta-D-ribosyl)imidazole-4-carboxamido]succinate + ADP + phosphate + 2 H(+)</text>
        <dbReference type="Rhea" id="RHEA:22628"/>
        <dbReference type="ChEBI" id="CHEBI:15378"/>
        <dbReference type="ChEBI" id="CHEBI:29991"/>
        <dbReference type="ChEBI" id="CHEBI:30616"/>
        <dbReference type="ChEBI" id="CHEBI:43474"/>
        <dbReference type="ChEBI" id="CHEBI:58443"/>
        <dbReference type="ChEBI" id="CHEBI:77657"/>
        <dbReference type="ChEBI" id="CHEBI:456216"/>
        <dbReference type="EC" id="6.3.2.6"/>
    </reaction>
</comment>
<dbReference type="InterPro" id="IPR028923">
    <property type="entry name" value="SAICAR_synt/ADE2_N"/>
</dbReference>
<dbReference type="Proteomes" id="UP000477849">
    <property type="component" value="Unassembled WGS sequence"/>
</dbReference>
<dbReference type="GO" id="GO:0005737">
    <property type="term" value="C:cytoplasm"/>
    <property type="evidence" value="ECO:0007669"/>
    <property type="project" value="TreeGrafter"/>
</dbReference>
<comment type="caution">
    <text evidence="10">The sequence shown here is derived from an EMBL/GenBank/DDBJ whole genome shotgun (WGS) entry which is preliminary data.</text>
</comment>
<dbReference type="RefSeq" id="WP_163901574.1">
    <property type="nucleotide sequence ID" value="NZ_CP048427.1"/>
</dbReference>
<comment type="similarity">
    <text evidence="2 8">Belongs to the SAICAR synthetase family.</text>
</comment>
<dbReference type="HAMAP" id="MF_00137">
    <property type="entry name" value="SAICAR_synth"/>
    <property type="match status" value="1"/>
</dbReference>
<dbReference type="SUPFAM" id="SSF56104">
    <property type="entry name" value="SAICAR synthase-like"/>
    <property type="match status" value="1"/>
</dbReference>
<evidence type="ECO:0000256" key="3">
    <source>
        <dbReference type="ARBA" id="ARBA00022598"/>
    </source>
</evidence>
<dbReference type="AlphaFoldDB" id="A0A6M1SAM5"/>
<organism evidence="10 11">
    <name type="scientific">Rhizobium daejeonense</name>
    <dbReference type="NCBI Taxonomy" id="240521"/>
    <lineage>
        <taxon>Bacteria</taxon>
        <taxon>Pseudomonadati</taxon>
        <taxon>Pseudomonadota</taxon>
        <taxon>Alphaproteobacteria</taxon>
        <taxon>Hyphomicrobiales</taxon>
        <taxon>Rhizobiaceae</taxon>
        <taxon>Rhizobium/Agrobacterium group</taxon>
        <taxon>Rhizobium</taxon>
    </lineage>
</organism>
<proteinExistence type="inferred from homology"/>
<evidence type="ECO:0000313" key="11">
    <source>
        <dbReference type="Proteomes" id="UP000477849"/>
    </source>
</evidence>
<keyword evidence="3 8" id="KW-0436">Ligase</keyword>
<evidence type="ECO:0000256" key="1">
    <source>
        <dbReference type="ARBA" id="ARBA00004672"/>
    </source>
</evidence>
<keyword evidence="11" id="KW-1185">Reference proteome</keyword>
<dbReference type="NCBIfam" id="NF009251">
    <property type="entry name" value="PRK12607.1"/>
    <property type="match status" value="1"/>
</dbReference>
<evidence type="ECO:0000256" key="8">
    <source>
        <dbReference type="HAMAP-Rule" id="MF_00137"/>
    </source>
</evidence>
<dbReference type="Gene3D" id="3.30.200.20">
    <property type="entry name" value="Phosphorylase Kinase, domain 1"/>
    <property type="match status" value="1"/>
</dbReference>
<evidence type="ECO:0000313" key="10">
    <source>
        <dbReference type="EMBL" id="NGO66250.1"/>
    </source>
</evidence>
<accession>A0A6M1SAM5</accession>
<protein>
    <recommendedName>
        <fullName evidence="8">Phosphoribosylaminoimidazole-succinocarboxamide synthase</fullName>
        <ecNumber evidence="8">6.3.2.6</ecNumber>
    </recommendedName>
    <alternativeName>
        <fullName evidence="8">SAICAR synthetase</fullName>
    </alternativeName>
</protein>
<evidence type="ECO:0000256" key="6">
    <source>
        <dbReference type="ARBA" id="ARBA00022840"/>
    </source>
</evidence>
<dbReference type="GO" id="GO:0005524">
    <property type="term" value="F:ATP binding"/>
    <property type="evidence" value="ECO:0007669"/>
    <property type="project" value="UniProtKB-KW"/>
</dbReference>
<evidence type="ECO:0000256" key="4">
    <source>
        <dbReference type="ARBA" id="ARBA00022741"/>
    </source>
</evidence>
<evidence type="ECO:0000256" key="7">
    <source>
        <dbReference type="ARBA" id="ARBA00048475"/>
    </source>
</evidence>
<keyword evidence="4 8" id="KW-0547">Nucleotide-binding</keyword>
<keyword evidence="5 8" id="KW-0658">Purine biosynthesis</keyword>
<dbReference type="Pfam" id="PF01259">
    <property type="entry name" value="SAICAR_synt"/>
    <property type="match status" value="1"/>
</dbReference>
<dbReference type="GO" id="GO:0004639">
    <property type="term" value="F:phosphoribosylaminoimidazolesuccinocarboxamide synthase activity"/>
    <property type="evidence" value="ECO:0007669"/>
    <property type="project" value="UniProtKB-UniRule"/>
</dbReference>
<dbReference type="Gene3D" id="3.30.470.20">
    <property type="entry name" value="ATP-grasp fold, B domain"/>
    <property type="match status" value="1"/>
</dbReference>